<sequence>MSLLTNLIPSSFTAPSWVQPNMSTFLSAPGRSVTLTRDQGLISTAPNSASYAVWLARMPETPAGTQPVLFLATIQA</sequence>
<evidence type="ECO:0000313" key="2">
    <source>
        <dbReference type="Proteomes" id="UP000248961"/>
    </source>
</evidence>
<dbReference type="GeneID" id="37200277"/>
<keyword evidence="2" id="KW-1185">Reference proteome</keyword>
<organism evidence="1 2">
    <name type="scientific">Aspergillus homomorphus (strain CBS 101889)</name>
    <dbReference type="NCBI Taxonomy" id="1450537"/>
    <lineage>
        <taxon>Eukaryota</taxon>
        <taxon>Fungi</taxon>
        <taxon>Dikarya</taxon>
        <taxon>Ascomycota</taxon>
        <taxon>Pezizomycotina</taxon>
        <taxon>Eurotiomycetes</taxon>
        <taxon>Eurotiomycetidae</taxon>
        <taxon>Eurotiales</taxon>
        <taxon>Aspergillaceae</taxon>
        <taxon>Aspergillus</taxon>
        <taxon>Aspergillus subgen. Circumdati</taxon>
    </lineage>
</organism>
<dbReference type="AlphaFoldDB" id="A0A395HIM8"/>
<reference evidence="1 2" key="1">
    <citation type="submission" date="2018-02" db="EMBL/GenBank/DDBJ databases">
        <title>The genomes of Aspergillus section Nigri reveals drivers in fungal speciation.</title>
        <authorList>
            <consortium name="DOE Joint Genome Institute"/>
            <person name="Vesth T.C."/>
            <person name="Nybo J."/>
            <person name="Theobald S."/>
            <person name="Brandl J."/>
            <person name="Frisvad J.C."/>
            <person name="Nielsen K.F."/>
            <person name="Lyhne E.K."/>
            <person name="Kogle M.E."/>
            <person name="Kuo A."/>
            <person name="Riley R."/>
            <person name="Clum A."/>
            <person name="Nolan M."/>
            <person name="Lipzen A."/>
            <person name="Salamov A."/>
            <person name="Henrissat B."/>
            <person name="Wiebenga A."/>
            <person name="De vries R.P."/>
            <person name="Grigoriev I.V."/>
            <person name="Mortensen U.H."/>
            <person name="Andersen M.R."/>
            <person name="Baker S.E."/>
        </authorList>
    </citation>
    <scope>NUCLEOTIDE SEQUENCE [LARGE SCALE GENOMIC DNA]</scope>
    <source>
        <strain evidence="1 2">CBS 101889</strain>
    </source>
</reference>
<dbReference type="VEuPathDB" id="FungiDB:BO97DRAFT_409079"/>
<name>A0A395HIM8_ASPHC</name>
<gene>
    <name evidence="1" type="ORF">BO97DRAFT_409079</name>
</gene>
<dbReference type="Proteomes" id="UP000248961">
    <property type="component" value="Unassembled WGS sequence"/>
</dbReference>
<accession>A0A395HIM8</accession>
<protein>
    <submittedName>
        <fullName evidence="1">Uncharacterized protein</fullName>
    </submittedName>
</protein>
<evidence type="ECO:0000313" key="1">
    <source>
        <dbReference type="EMBL" id="RAL07369.1"/>
    </source>
</evidence>
<proteinExistence type="predicted"/>
<dbReference type="EMBL" id="KZ824334">
    <property type="protein sequence ID" value="RAL07369.1"/>
    <property type="molecule type" value="Genomic_DNA"/>
</dbReference>
<dbReference type="RefSeq" id="XP_025546523.1">
    <property type="nucleotide sequence ID" value="XM_025695988.1"/>
</dbReference>